<evidence type="ECO:0000313" key="2">
    <source>
        <dbReference type="EMBL" id="EJF47373.1"/>
    </source>
</evidence>
<reference evidence="2 3" key="1">
    <citation type="submission" date="2012-05" db="EMBL/GenBank/DDBJ databases">
        <authorList>
            <person name="Harkins D.M."/>
            <person name="Madupu R."/>
            <person name="Durkin A.S."/>
            <person name="Torralba M."/>
            <person name="Methe B."/>
            <person name="Sutton G.G."/>
            <person name="Nelson K.E."/>
        </authorList>
    </citation>
    <scope>NUCLEOTIDE SEQUENCE [LARGE SCALE GENOMIC DNA]</scope>
    <source>
        <strain evidence="2 3">F0489</strain>
    </source>
</reference>
<dbReference type="RefSeq" id="WP_008729700.1">
    <property type="nucleotide sequence ID" value="NZ_AKFT01000014.1"/>
</dbReference>
<dbReference type="PANTHER" id="PTHR40765:SF2">
    <property type="entry name" value="ESX-2 SECRETION SYSTEM ATPASE ECCB2"/>
    <property type="match status" value="1"/>
</dbReference>
<dbReference type="EMBL" id="AKFT01000014">
    <property type="protein sequence ID" value="EJF47373.1"/>
    <property type="molecule type" value="Genomic_DNA"/>
</dbReference>
<organism evidence="2 3">
    <name type="scientific">Actinomyces massiliensis F0489</name>
    <dbReference type="NCBI Taxonomy" id="1125718"/>
    <lineage>
        <taxon>Bacteria</taxon>
        <taxon>Bacillati</taxon>
        <taxon>Actinomycetota</taxon>
        <taxon>Actinomycetes</taxon>
        <taxon>Actinomycetales</taxon>
        <taxon>Actinomycetaceae</taxon>
        <taxon>Actinomyces</taxon>
    </lineage>
</organism>
<gene>
    <name evidence="2" type="primary">eccB</name>
    <name evidence="2" type="ORF">HMPREF1318_2066</name>
</gene>
<proteinExistence type="predicted"/>
<evidence type="ECO:0000256" key="1">
    <source>
        <dbReference type="SAM" id="Phobius"/>
    </source>
</evidence>
<dbReference type="Pfam" id="PF05108">
    <property type="entry name" value="T7SS_ESX1_EccB"/>
    <property type="match status" value="1"/>
</dbReference>
<sequence length="442" mass="45322">MASNKEILDAQRFNRRRLVTAFVAGAPGGRELEPKRVAPPLIGSVVLTLVIALASWISGMFVGSLPANWQDNTLLVVKGEGTRYITINSRLRPVTNLASARLLAEPGKFQESSLKGSVLDGIERGSQVGIEDAPEQLPRTKSLVAHGWTACSTSSGETATNVGESPKGLGDIQHALVSVDGRTYLVAEGVSHELPAENLGSVLLALGVDSEPVTEVDAAWLSLFTPGSMIQSFSVPDAGLPVSGLSSTIKNPVAGMLLSVTDSAGGQRYYVVQSDSSLGALSDVSLALYKLGGGATAPVQDVSVSDLTQVSTTTAAPEDWPTTLEKGAATDSSVCAVLGESSSSGIAKTTLASADQIESGGVKVTGGTGALVRSSAGGSLGPVFLITDAGRAWGLGGTLTDTLARLGYDESSVVAVPATWLALFPTGAELSTEAVWDGVSEQ</sequence>
<dbReference type="Gene3D" id="3.30.2390.20">
    <property type="entry name" value="Type VII secretion system EccB, repeat 1 domain"/>
    <property type="match status" value="1"/>
</dbReference>
<dbReference type="OrthoDB" id="3847604at2"/>
<dbReference type="NCBIfam" id="TIGR03919">
    <property type="entry name" value="T7SS_EccB"/>
    <property type="match status" value="1"/>
</dbReference>
<keyword evidence="3" id="KW-1185">Reference proteome</keyword>
<dbReference type="InterPro" id="IPR044857">
    <property type="entry name" value="T7SS_EccB_R1"/>
</dbReference>
<feature type="transmembrane region" description="Helical" evidence="1">
    <location>
        <begin position="41"/>
        <end position="62"/>
    </location>
</feature>
<name>J1HP51_9ACTO</name>
<keyword evidence="1" id="KW-0812">Transmembrane</keyword>
<dbReference type="PANTHER" id="PTHR40765">
    <property type="entry name" value="ESX-2 SECRETION SYSTEM ATPASE ECCB2"/>
    <property type="match status" value="1"/>
</dbReference>
<evidence type="ECO:0000313" key="3">
    <source>
        <dbReference type="Proteomes" id="UP000002941"/>
    </source>
</evidence>
<protein>
    <submittedName>
        <fullName evidence="2">Type VII secretion protein EccB</fullName>
    </submittedName>
</protein>
<dbReference type="InterPro" id="IPR007795">
    <property type="entry name" value="T7SS_EccB"/>
</dbReference>
<dbReference type="PATRIC" id="fig|1125718.3.peg.303"/>
<comment type="caution">
    <text evidence="2">The sequence shown here is derived from an EMBL/GenBank/DDBJ whole genome shotgun (WGS) entry which is preliminary data.</text>
</comment>
<dbReference type="GO" id="GO:0005576">
    <property type="term" value="C:extracellular region"/>
    <property type="evidence" value="ECO:0007669"/>
    <property type="project" value="TreeGrafter"/>
</dbReference>
<dbReference type="eggNOG" id="COG3266">
    <property type="taxonomic scope" value="Bacteria"/>
</dbReference>
<dbReference type="AlphaFoldDB" id="J1HP51"/>
<accession>J1HP51</accession>
<dbReference type="Proteomes" id="UP000002941">
    <property type="component" value="Unassembled WGS sequence"/>
</dbReference>
<keyword evidence="1" id="KW-0472">Membrane</keyword>
<keyword evidence="1" id="KW-1133">Transmembrane helix</keyword>